<accession>A0A399R4J9</accession>
<comment type="caution">
    <text evidence="1">The sequence shown here is derived from an EMBL/GenBank/DDBJ whole genome shotgun (WGS) entry which is preliminary data.</text>
</comment>
<protein>
    <submittedName>
        <fullName evidence="1">Uncharacterized protein</fullName>
    </submittedName>
</protein>
<dbReference type="EMBL" id="QWGB01000005">
    <property type="protein sequence ID" value="RIJ24622.1"/>
    <property type="molecule type" value="Genomic_DNA"/>
</dbReference>
<name>A0A399R4J9_9PROT</name>
<keyword evidence="2" id="KW-1185">Reference proteome</keyword>
<gene>
    <name evidence="1" type="ORF">D1224_10475</name>
</gene>
<proteinExistence type="predicted"/>
<evidence type="ECO:0000313" key="2">
    <source>
        <dbReference type="Proteomes" id="UP000265431"/>
    </source>
</evidence>
<dbReference type="AlphaFoldDB" id="A0A399R4J9"/>
<sequence>MALVSDLMGAIRLERGGNRGMNKGLAAAGAILVISARNALANEAAANASWNDFCRDGLNKTDMTGPSNLGLSAQTDN</sequence>
<organism evidence="1 2">
    <name type="scientific">Henriciella barbarensis</name>
    <dbReference type="NCBI Taxonomy" id="86342"/>
    <lineage>
        <taxon>Bacteria</taxon>
        <taxon>Pseudomonadati</taxon>
        <taxon>Pseudomonadota</taxon>
        <taxon>Alphaproteobacteria</taxon>
        <taxon>Hyphomonadales</taxon>
        <taxon>Hyphomonadaceae</taxon>
        <taxon>Henriciella</taxon>
    </lineage>
</organism>
<evidence type="ECO:0000313" key="1">
    <source>
        <dbReference type="EMBL" id="RIJ24622.1"/>
    </source>
</evidence>
<reference evidence="1 2" key="1">
    <citation type="submission" date="2018-08" db="EMBL/GenBank/DDBJ databases">
        <title>Henriciella mobilis sp. nov., isolated from seawater.</title>
        <authorList>
            <person name="Cheng H."/>
            <person name="Wu Y.-H."/>
            <person name="Xu X.-W."/>
            <person name="Guo L.-L."/>
        </authorList>
    </citation>
    <scope>NUCLEOTIDE SEQUENCE [LARGE SCALE GENOMIC DNA]</scope>
    <source>
        <strain evidence="1 2">CCUG66934</strain>
    </source>
</reference>
<dbReference type="Proteomes" id="UP000265431">
    <property type="component" value="Unassembled WGS sequence"/>
</dbReference>